<accession>A0A9B0LRX4</accession>
<gene>
    <name evidence="2" type="primary">LOC101385004</name>
</gene>
<dbReference type="Proteomes" id="UP000245340">
    <property type="component" value="Unplaced"/>
</dbReference>
<evidence type="ECO:0000313" key="2">
    <source>
        <dbReference type="RefSeq" id="XP_004403349.1"/>
    </source>
</evidence>
<protein>
    <submittedName>
        <fullName evidence="2">Uncharacterized protein LOC101385004</fullName>
    </submittedName>
</protein>
<reference evidence="2" key="1">
    <citation type="submission" date="2025-08" db="UniProtKB">
        <authorList>
            <consortium name="RefSeq"/>
        </authorList>
    </citation>
    <scope>IDENTIFICATION</scope>
</reference>
<organism evidence="1 2">
    <name type="scientific">Odobenus rosmarus divergens</name>
    <name type="common">Pacific walrus</name>
    <dbReference type="NCBI Taxonomy" id="9708"/>
    <lineage>
        <taxon>Eukaryota</taxon>
        <taxon>Metazoa</taxon>
        <taxon>Chordata</taxon>
        <taxon>Craniata</taxon>
        <taxon>Vertebrata</taxon>
        <taxon>Euteleostomi</taxon>
        <taxon>Mammalia</taxon>
        <taxon>Eutheria</taxon>
        <taxon>Laurasiatheria</taxon>
        <taxon>Carnivora</taxon>
        <taxon>Caniformia</taxon>
        <taxon>Pinnipedia</taxon>
        <taxon>Odobenidae</taxon>
        <taxon>Odobenus</taxon>
    </lineage>
</organism>
<keyword evidence="1" id="KW-1185">Reference proteome</keyword>
<dbReference type="AlphaFoldDB" id="A0A9B0LRX4"/>
<dbReference type="RefSeq" id="XP_004403349.1">
    <property type="nucleotide sequence ID" value="XM_004403292.1"/>
</dbReference>
<name>A0A9B0LRX4_ODORO</name>
<proteinExistence type="predicted"/>
<evidence type="ECO:0000313" key="1">
    <source>
        <dbReference type="Proteomes" id="UP000245340"/>
    </source>
</evidence>
<sequence>MEFAPSVARSKLAVRTRVLADGDGSSHSLCVKARSQGARSDCGFSGHLYSPIPSWLRQRQPRFRHKVTAFLGPRHLLSAAWSRASSLGWETDLVVSPETPASQSQASPLWSAEHWRVPGSVSL</sequence>